<dbReference type="Pfam" id="PF00664">
    <property type="entry name" value="ABC_membrane"/>
    <property type="match status" value="1"/>
</dbReference>
<dbReference type="EnsemblMetazoa" id="AEPI001326-RA">
    <property type="protein sequence ID" value="AEPI001326-PA"/>
    <property type="gene ID" value="AEPI001326"/>
</dbReference>
<evidence type="ECO:0000256" key="8">
    <source>
        <dbReference type="ARBA" id="ARBA00023136"/>
    </source>
</evidence>
<dbReference type="InterPro" id="IPR017871">
    <property type="entry name" value="ABC_transporter-like_CS"/>
</dbReference>
<evidence type="ECO:0000313" key="12">
    <source>
        <dbReference type="EnsemblMetazoa" id="AEPI001326-PA"/>
    </source>
</evidence>
<keyword evidence="13" id="KW-1185">Reference proteome</keyword>
<keyword evidence="5" id="KW-0547">Nucleotide-binding</keyword>
<keyword evidence="7 9" id="KW-1133">Transmembrane helix</keyword>
<dbReference type="SUPFAM" id="SSF52540">
    <property type="entry name" value="P-loop containing nucleoside triphosphate hydrolases"/>
    <property type="match status" value="1"/>
</dbReference>
<evidence type="ECO:0000256" key="3">
    <source>
        <dbReference type="ARBA" id="ARBA00022692"/>
    </source>
</evidence>
<dbReference type="SMART" id="SM00382">
    <property type="entry name" value="AAA"/>
    <property type="match status" value="1"/>
</dbReference>
<protein>
    <submittedName>
        <fullName evidence="12">Uncharacterized protein</fullName>
    </submittedName>
</protein>
<comment type="subcellular location">
    <subcellularLocation>
        <location evidence="1">Membrane</location>
        <topology evidence="1">Multi-pass membrane protein</topology>
    </subcellularLocation>
</comment>
<evidence type="ECO:0000256" key="7">
    <source>
        <dbReference type="ARBA" id="ARBA00022989"/>
    </source>
</evidence>
<dbReference type="GO" id="GO:0005524">
    <property type="term" value="F:ATP binding"/>
    <property type="evidence" value="ECO:0007669"/>
    <property type="project" value="UniProtKB-KW"/>
</dbReference>
<keyword evidence="3 9" id="KW-0812">Transmembrane</keyword>
<dbReference type="Gene3D" id="1.20.1560.10">
    <property type="entry name" value="ABC transporter type 1, transmembrane domain"/>
    <property type="match status" value="1"/>
</dbReference>
<feature type="domain" description="ABC transporter" evidence="10">
    <location>
        <begin position="310"/>
        <end position="544"/>
    </location>
</feature>
<dbReference type="Gene3D" id="3.40.50.300">
    <property type="entry name" value="P-loop containing nucleotide triphosphate hydrolases"/>
    <property type="match status" value="1"/>
</dbReference>
<dbReference type="Proteomes" id="UP000075885">
    <property type="component" value="Unassembled WGS sequence"/>
</dbReference>
<dbReference type="GO" id="GO:0016887">
    <property type="term" value="F:ATP hydrolysis activity"/>
    <property type="evidence" value="ECO:0007669"/>
    <property type="project" value="InterPro"/>
</dbReference>
<dbReference type="InterPro" id="IPR003593">
    <property type="entry name" value="AAA+_ATPase"/>
</dbReference>
<reference evidence="12" key="2">
    <citation type="submission" date="2020-05" db="UniProtKB">
        <authorList>
            <consortium name="EnsemblMetazoa"/>
        </authorList>
    </citation>
    <scope>IDENTIFICATION</scope>
    <source>
        <strain evidence="12">Epiroticus2</strain>
    </source>
</reference>
<evidence type="ECO:0000256" key="5">
    <source>
        <dbReference type="ARBA" id="ARBA00022741"/>
    </source>
</evidence>
<dbReference type="InterPro" id="IPR011527">
    <property type="entry name" value="ABC1_TM_dom"/>
</dbReference>
<feature type="transmembrane region" description="Helical" evidence="9">
    <location>
        <begin position="197"/>
        <end position="216"/>
    </location>
</feature>
<dbReference type="STRING" id="199890.A0A182P342"/>
<dbReference type="PROSITE" id="PS50929">
    <property type="entry name" value="ABC_TM1F"/>
    <property type="match status" value="1"/>
</dbReference>
<feature type="transmembrane region" description="Helical" evidence="9">
    <location>
        <begin position="222"/>
        <end position="244"/>
    </location>
</feature>
<dbReference type="PROSITE" id="PS50893">
    <property type="entry name" value="ABC_TRANSPORTER_2"/>
    <property type="match status" value="1"/>
</dbReference>
<evidence type="ECO:0000259" key="11">
    <source>
        <dbReference type="PROSITE" id="PS50929"/>
    </source>
</evidence>
<evidence type="ECO:0000259" key="10">
    <source>
        <dbReference type="PROSITE" id="PS50893"/>
    </source>
</evidence>
<dbReference type="SUPFAM" id="SSF90123">
    <property type="entry name" value="ABC transporter transmembrane region"/>
    <property type="match status" value="1"/>
</dbReference>
<keyword evidence="8 9" id="KW-0472">Membrane</keyword>
<evidence type="ECO:0000313" key="13">
    <source>
        <dbReference type="Proteomes" id="UP000075885"/>
    </source>
</evidence>
<keyword evidence="6" id="KW-0067">ATP-binding</keyword>
<organism evidence="12 13">
    <name type="scientific">Anopheles epiroticus</name>
    <dbReference type="NCBI Taxonomy" id="199890"/>
    <lineage>
        <taxon>Eukaryota</taxon>
        <taxon>Metazoa</taxon>
        <taxon>Ecdysozoa</taxon>
        <taxon>Arthropoda</taxon>
        <taxon>Hexapoda</taxon>
        <taxon>Insecta</taxon>
        <taxon>Pterygota</taxon>
        <taxon>Neoptera</taxon>
        <taxon>Endopterygota</taxon>
        <taxon>Diptera</taxon>
        <taxon>Nematocera</taxon>
        <taxon>Culicoidea</taxon>
        <taxon>Culicidae</taxon>
        <taxon>Anophelinae</taxon>
        <taxon>Anopheles</taxon>
    </lineage>
</organism>
<feature type="transmembrane region" description="Helical" evidence="9">
    <location>
        <begin position="12"/>
        <end position="30"/>
    </location>
</feature>
<evidence type="ECO:0000256" key="9">
    <source>
        <dbReference type="SAM" id="Phobius"/>
    </source>
</evidence>
<keyword evidence="4" id="KW-0677">Repeat</keyword>
<evidence type="ECO:0000256" key="6">
    <source>
        <dbReference type="ARBA" id="ARBA00022840"/>
    </source>
</evidence>
<dbReference type="InterPro" id="IPR003439">
    <property type="entry name" value="ABC_transporter-like_ATP-bd"/>
</dbReference>
<dbReference type="VEuPathDB" id="VectorBase:AEPI001326"/>
<dbReference type="FunFam" id="1.20.1560.10:FF:000013">
    <property type="entry name" value="ABC transporter C family member 2"/>
    <property type="match status" value="1"/>
</dbReference>
<dbReference type="Pfam" id="PF00005">
    <property type="entry name" value="ABC_tran"/>
    <property type="match status" value="1"/>
</dbReference>
<dbReference type="PANTHER" id="PTHR24223:SF461">
    <property type="entry name" value="ATP-BINDING CASSETTE SUB-FAMILY C MEMBER SUR"/>
    <property type="match status" value="1"/>
</dbReference>
<dbReference type="GO" id="GO:0140359">
    <property type="term" value="F:ABC-type transporter activity"/>
    <property type="evidence" value="ECO:0007669"/>
    <property type="project" value="InterPro"/>
</dbReference>
<dbReference type="InterPro" id="IPR027417">
    <property type="entry name" value="P-loop_NTPase"/>
</dbReference>
<dbReference type="AlphaFoldDB" id="A0A182P342"/>
<dbReference type="InterPro" id="IPR036640">
    <property type="entry name" value="ABC1_TM_sf"/>
</dbReference>
<proteinExistence type="predicted"/>
<feature type="transmembrane region" description="Helical" evidence="9">
    <location>
        <begin position="89"/>
        <end position="121"/>
    </location>
</feature>
<evidence type="ECO:0000256" key="4">
    <source>
        <dbReference type="ARBA" id="ARBA00022737"/>
    </source>
</evidence>
<accession>A0A182P342</accession>
<dbReference type="PANTHER" id="PTHR24223">
    <property type="entry name" value="ATP-BINDING CASSETTE SUB-FAMILY C"/>
    <property type="match status" value="1"/>
</dbReference>
<reference evidence="13" key="1">
    <citation type="submission" date="2013-03" db="EMBL/GenBank/DDBJ databases">
        <title>The Genome Sequence of Anopheles epiroticus epiroticus2.</title>
        <authorList>
            <consortium name="The Broad Institute Genomics Platform"/>
            <person name="Neafsey D.E."/>
            <person name="Howell P."/>
            <person name="Walker B."/>
            <person name="Young S.K."/>
            <person name="Zeng Q."/>
            <person name="Gargeya S."/>
            <person name="Fitzgerald M."/>
            <person name="Haas B."/>
            <person name="Abouelleil A."/>
            <person name="Allen A.W."/>
            <person name="Alvarado L."/>
            <person name="Arachchi H.M."/>
            <person name="Berlin A.M."/>
            <person name="Chapman S.B."/>
            <person name="Gainer-Dewar J."/>
            <person name="Goldberg J."/>
            <person name="Griggs A."/>
            <person name="Gujja S."/>
            <person name="Hansen M."/>
            <person name="Howarth C."/>
            <person name="Imamovic A."/>
            <person name="Ireland A."/>
            <person name="Larimer J."/>
            <person name="McCowan C."/>
            <person name="Murphy C."/>
            <person name="Pearson M."/>
            <person name="Poon T.W."/>
            <person name="Priest M."/>
            <person name="Roberts A."/>
            <person name="Saif S."/>
            <person name="Shea T."/>
            <person name="Sisk P."/>
            <person name="Sykes S."/>
            <person name="Wortman J."/>
            <person name="Nusbaum C."/>
            <person name="Birren B."/>
        </authorList>
    </citation>
    <scope>NUCLEOTIDE SEQUENCE [LARGE SCALE GENOMIC DNA]</scope>
    <source>
        <strain evidence="13">Epiroticus2</strain>
    </source>
</reference>
<evidence type="ECO:0000256" key="1">
    <source>
        <dbReference type="ARBA" id="ARBA00004141"/>
    </source>
</evidence>
<evidence type="ECO:0000256" key="2">
    <source>
        <dbReference type="ARBA" id="ARBA00022448"/>
    </source>
</evidence>
<dbReference type="PROSITE" id="PS00211">
    <property type="entry name" value="ABC_TRANSPORTER_1"/>
    <property type="match status" value="1"/>
</dbReference>
<dbReference type="FunFam" id="3.40.50.300:FF:000838">
    <property type="entry name" value="ABC multidrug transporter (Eurofung)"/>
    <property type="match status" value="1"/>
</dbReference>
<feature type="domain" description="ABC transmembrane type-1" evidence="11">
    <location>
        <begin position="10"/>
        <end position="252"/>
    </location>
</feature>
<sequence>MRQIQRHFQAYVALSAVCIVLAAISVPAGQRAGSNARRRLHRELIASVLQNSIHFFQSVPLGRIMNRLSVDVAVVDKKIAATSQKLLQFILLCLCAVLINSVVTPYFILLTIPICGIYYLVQKFYRASSRELQRIESMTYSPVLAHFSETIEGVTTIRAFGQEARFMEMLFKRMEANNVAQIALNCSNRWLGIALDYLGAIIVFVAILTALITASLRPDSTSSSLIGLAVNYAMLVPIYLNWVVKLFAEMEMYGGAVERIQSFIESDVHRRRHAGLRGHSSRVGADGTGDGVEPFSFKSVPISWPLRGVIVYEGVSLRYENQKENIITNLNLTIPAGQRLGICGRTGSGKSSLALALFGALEVTAGRILIDDVDIAGLHTDELRSRLSIIPQEVMLFGGSVRENLDPRGHFSDLELWNCLELAQLKGVVKALPDGLDTQISDDKHYFSSGQRQLFCLARAILRGSVCLVLDEATSSLDTETEKLVLQAAKKAFKGRTVITIAHRLHSLVDYERVLVLERGRIVEDGCPRKLAGTVGSKFGTMLKATDHHHQPHSIVEDEEAKR</sequence>
<dbReference type="CDD" id="cd03244">
    <property type="entry name" value="ABCC_MRP_domain2"/>
    <property type="match status" value="1"/>
</dbReference>
<dbReference type="GO" id="GO:0016020">
    <property type="term" value="C:membrane"/>
    <property type="evidence" value="ECO:0007669"/>
    <property type="project" value="UniProtKB-SubCell"/>
</dbReference>
<dbReference type="InterPro" id="IPR050173">
    <property type="entry name" value="ABC_transporter_C-like"/>
</dbReference>
<name>A0A182P342_9DIPT</name>
<keyword evidence="2" id="KW-0813">Transport</keyword>